<feature type="transmembrane region" description="Helical" evidence="1">
    <location>
        <begin position="41"/>
        <end position="66"/>
    </location>
</feature>
<accession>A0ABV2QS88</accession>
<evidence type="ECO:0000256" key="1">
    <source>
        <dbReference type="SAM" id="Phobius"/>
    </source>
</evidence>
<organism evidence="2 3">
    <name type="scientific">Conyzicola nivalis</name>
    <dbReference type="NCBI Taxonomy" id="1477021"/>
    <lineage>
        <taxon>Bacteria</taxon>
        <taxon>Bacillati</taxon>
        <taxon>Actinomycetota</taxon>
        <taxon>Actinomycetes</taxon>
        <taxon>Micrococcales</taxon>
        <taxon>Microbacteriaceae</taxon>
        <taxon>Conyzicola</taxon>
    </lineage>
</organism>
<protein>
    <submittedName>
        <fullName evidence="2">Uncharacterized membrane protein HdeD (DUF308 family)</fullName>
    </submittedName>
</protein>
<keyword evidence="1" id="KW-0472">Membrane</keyword>
<comment type="caution">
    <text evidence="2">The sequence shown here is derived from an EMBL/GenBank/DDBJ whole genome shotgun (WGS) entry which is preliminary data.</text>
</comment>
<reference evidence="2 3" key="1">
    <citation type="submission" date="2024-06" db="EMBL/GenBank/DDBJ databases">
        <title>Sorghum-associated microbial communities from plants grown in Nebraska, USA.</title>
        <authorList>
            <person name="Schachtman D."/>
        </authorList>
    </citation>
    <scope>NUCLEOTIDE SEQUENCE [LARGE SCALE GENOMIC DNA]</scope>
    <source>
        <strain evidence="2 3">2857</strain>
    </source>
</reference>
<feature type="transmembrane region" description="Helical" evidence="1">
    <location>
        <begin position="99"/>
        <end position="120"/>
    </location>
</feature>
<evidence type="ECO:0000313" key="3">
    <source>
        <dbReference type="Proteomes" id="UP001549257"/>
    </source>
</evidence>
<dbReference type="EMBL" id="JBEPSJ010000005">
    <property type="protein sequence ID" value="MET4583810.1"/>
    <property type="molecule type" value="Genomic_DNA"/>
</dbReference>
<feature type="transmembrane region" description="Helical" evidence="1">
    <location>
        <begin position="12"/>
        <end position="35"/>
    </location>
</feature>
<name>A0ABV2QS88_9MICO</name>
<sequence>MSSPDDHTLHAARYWPWVLLRALPAAAVAVFITFSADHSTVLGFIMFGVLALASGIVVALGAVLALEAGVVRWCFLAQGAIGVVAGIVGLAFSGAGIGFLIFLLSGYAALTGFLELYSGLRSRGRLDSARDWLFAGGLTVLFAVAVLLVPADYSQPFTGPDEVERALTASIVLVGLLGAYGAILGVYLVIAGLSLKWANRTVAAPAAESGS</sequence>
<gene>
    <name evidence="2" type="ORF">ABIE21_003341</name>
</gene>
<feature type="transmembrane region" description="Helical" evidence="1">
    <location>
        <begin position="132"/>
        <end position="151"/>
    </location>
</feature>
<feature type="transmembrane region" description="Helical" evidence="1">
    <location>
        <begin position="171"/>
        <end position="190"/>
    </location>
</feature>
<keyword evidence="1" id="KW-0812">Transmembrane</keyword>
<dbReference type="RefSeq" id="WP_354025980.1">
    <property type="nucleotide sequence ID" value="NZ_JBEPSJ010000005.1"/>
</dbReference>
<dbReference type="Proteomes" id="UP001549257">
    <property type="component" value="Unassembled WGS sequence"/>
</dbReference>
<proteinExistence type="predicted"/>
<feature type="transmembrane region" description="Helical" evidence="1">
    <location>
        <begin position="73"/>
        <end position="93"/>
    </location>
</feature>
<keyword evidence="1" id="KW-1133">Transmembrane helix</keyword>
<evidence type="ECO:0000313" key="2">
    <source>
        <dbReference type="EMBL" id="MET4583810.1"/>
    </source>
</evidence>
<keyword evidence="3" id="KW-1185">Reference proteome</keyword>